<evidence type="ECO:0000313" key="10">
    <source>
        <dbReference type="RefSeq" id="XP_013917215.1"/>
    </source>
</evidence>
<dbReference type="SMART" id="SM00355">
    <property type="entry name" value="ZnF_C2H2"/>
    <property type="match status" value="2"/>
</dbReference>
<evidence type="ECO:0000256" key="7">
    <source>
        <dbReference type="SAM" id="MobiDB-lite"/>
    </source>
</evidence>
<dbReference type="OrthoDB" id="10027876at2759"/>
<accession>A0A6I9Y8N1</accession>
<feature type="region of interest" description="Disordered" evidence="7">
    <location>
        <begin position="1"/>
        <end position="35"/>
    </location>
</feature>
<dbReference type="PANTHER" id="PTHR23226:SF405">
    <property type="entry name" value="GASTRULA ZINC FINGER PROTEIN XLCGF26.1-LIKE-RELATED"/>
    <property type="match status" value="1"/>
</dbReference>
<dbReference type="GeneID" id="106545240"/>
<dbReference type="SUPFAM" id="SSF57667">
    <property type="entry name" value="beta-beta-alpha zinc fingers"/>
    <property type="match status" value="1"/>
</dbReference>
<protein>
    <submittedName>
        <fullName evidence="10">Zinc finger protein 85-like</fullName>
    </submittedName>
</protein>
<name>A0A6I9Y8N1_9SAUR</name>
<dbReference type="FunFam" id="3.30.160.60:FF:000176">
    <property type="entry name" value="zinc finger protein 70"/>
    <property type="match status" value="1"/>
</dbReference>
<dbReference type="Pfam" id="PF13912">
    <property type="entry name" value="zf-C2H2_6"/>
    <property type="match status" value="1"/>
</dbReference>
<dbReference type="FunFam" id="3.30.160.60:FF:002343">
    <property type="entry name" value="Zinc finger protein 33A"/>
    <property type="match status" value="1"/>
</dbReference>
<dbReference type="Proteomes" id="UP000504617">
    <property type="component" value="Unplaced"/>
</dbReference>
<feature type="non-terminal residue" evidence="10">
    <location>
        <position position="112"/>
    </location>
</feature>
<dbReference type="InterPro" id="IPR013087">
    <property type="entry name" value="Znf_C2H2_type"/>
</dbReference>
<dbReference type="GO" id="GO:0008270">
    <property type="term" value="F:zinc ion binding"/>
    <property type="evidence" value="ECO:0007669"/>
    <property type="project" value="UniProtKB-KW"/>
</dbReference>
<dbReference type="PROSITE" id="PS00028">
    <property type="entry name" value="ZINC_FINGER_C2H2_1"/>
    <property type="match status" value="1"/>
</dbReference>
<keyword evidence="5" id="KW-0238">DNA-binding</keyword>
<evidence type="ECO:0000259" key="8">
    <source>
        <dbReference type="PROSITE" id="PS50157"/>
    </source>
</evidence>
<reference evidence="10" key="1">
    <citation type="submission" date="2025-08" db="UniProtKB">
        <authorList>
            <consortium name="RefSeq"/>
        </authorList>
    </citation>
    <scope>IDENTIFICATION</scope>
</reference>
<evidence type="ECO:0000256" key="1">
    <source>
        <dbReference type="ARBA" id="ARBA00022723"/>
    </source>
</evidence>
<evidence type="ECO:0000256" key="4">
    <source>
        <dbReference type="ARBA" id="ARBA00022833"/>
    </source>
</evidence>
<dbReference type="AlphaFoldDB" id="A0A6I9Y8N1"/>
<dbReference type="InterPro" id="IPR036236">
    <property type="entry name" value="Znf_C2H2_sf"/>
</dbReference>
<keyword evidence="1" id="KW-0479">Metal-binding</keyword>
<evidence type="ECO:0000256" key="5">
    <source>
        <dbReference type="ARBA" id="ARBA00023125"/>
    </source>
</evidence>
<keyword evidence="2" id="KW-0677">Repeat</keyword>
<dbReference type="Pfam" id="PF00096">
    <property type="entry name" value="zf-C2H2"/>
    <property type="match status" value="1"/>
</dbReference>
<dbReference type="PANTHER" id="PTHR23226">
    <property type="entry name" value="ZINC FINGER AND SCAN DOMAIN-CONTAINING"/>
    <property type="match status" value="1"/>
</dbReference>
<dbReference type="PROSITE" id="PS50157">
    <property type="entry name" value="ZINC_FINGER_C2H2_2"/>
    <property type="match status" value="2"/>
</dbReference>
<dbReference type="RefSeq" id="XP_013917215.1">
    <property type="nucleotide sequence ID" value="XM_014061740.1"/>
</dbReference>
<evidence type="ECO:0000256" key="3">
    <source>
        <dbReference type="ARBA" id="ARBA00022771"/>
    </source>
</evidence>
<feature type="compositionally biased region" description="Basic and acidic residues" evidence="7">
    <location>
        <begin position="1"/>
        <end position="16"/>
    </location>
</feature>
<organism evidence="9 10">
    <name type="scientific">Thamnophis sirtalis</name>
    <dbReference type="NCBI Taxonomy" id="35019"/>
    <lineage>
        <taxon>Eukaryota</taxon>
        <taxon>Metazoa</taxon>
        <taxon>Chordata</taxon>
        <taxon>Craniata</taxon>
        <taxon>Vertebrata</taxon>
        <taxon>Euteleostomi</taxon>
        <taxon>Lepidosauria</taxon>
        <taxon>Squamata</taxon>
        <taxon>Bifurcata</taxon>
        <taxon>Unidentata</taxon>
        <taxon>Episquamata</taxon>
        <taxon>Toxicofera</taxon>
        <taxon>Serpentes</taxon>
        <taxon>Colubroidea</taxon>
        <taxon>Colubridae</taxon>
        <taxon>Natricinae</taxon>
        <taxon>Thamnophis</taxon>
    </lineage>
</organism>
<keyword evidence="3 6" id="KW-0863">Zinc-finger</keyword>
<sequence length="112" mass="13133">MEKFGIRTEFESHEKNQSNNWSQESSSSTYSPMQEKPCDFVTTQKVIDTKEKPYKCLECGKGFRSSGDLTCQKRIHTGEKRYKCRECGNRFRHCSNLISHKRSHKGEKPYKC</sequence>
<evidence type="ECO:0000313" key="9">
    <source>
        <dbReference type="Proteomes" id="UP000504617"/>
    </source>
</evidence>
<feature type="compositionally biased region" description="Low complexity" evidence="7">
    <location>
        <begin position="17"/>
        <end position="35"/>
    </location>
</feature>
<dbReference type="KEGG" id="tsr:106545240"/>
<feature type="domain" description="C2H2-type" evidence="8">
    <location>
        <begin position="54"/>
        <end position="81"/>
    </location>
</feature>
<keyword evidence="9" id="KW-1185">Reference proteome</keyword>
<evidence type="ECO:0000256" key="6">
    <source>
        <dbReference type="PROSITE-ProRule" id="PRU00042"/>
    </source>
</evidence>
<dbReference type="Gene3D" id="3.30.160.60">
    <property type="entry name" value="Classic Zinc Finger"/>
    <property type="match status" value="2"/>
</dbReference>
<dbReference type="GO" id="GO:0000978">
    <property type="term" value="F:RNA polymerase II cis-regulatory region sequence-specific DNA binding"/>
    <property type="evidence" value="ECO:0007669"/>
    <property type="project" value="TreeGrafter"/>
</dbReference>
<proteinExistence type="predicted"/>
<feature type="domain" description="C2H2-type" evidence="8">
    <location>
        <begin position="82"/>
        <end position="109"/>
    </location>
</feature>
<gene>
    <name evidence="10" type="primary">LOC106545240</name>
</gene>
<evidence type="ECO:0000256" key="2">
    <source>
        <dbReference type="ARBA" id="ARBA00022737"/>
    </source>
</evidence>
<keyword evidence="4" id="KW-0862">Zinc</keyword>
<dbReference type="GO" id="GO:0000981">
    <property type="term" value="F:DNA-binding transcription factor activity, RNA polymerase II-specific"/>
    <property type="evidence" value="ECO:0007669"/>
    <property type="project" value="TreeGrafter"/>
</dbReference>